<organism evidence="1 2">
    <name type="scientific">Paraglomus brasilianum</name>
    <dbReference type="NCBI Taxonomy" id="144538"/>
    <lineage>
        <taxon>Eukaryota</taxon>
        <taxon>Fungi</taxon>
        <taxon>Fungi incertae sedis</taxon>
        <taxon>Mucoromycota</taxon>
        <taxon>Glomeromycotina</taxon>
        <taxon>Glomeromycetes</taxon>
        <taxon>Paraglomerales</taxon>
        <taxon>Paraglomeraceae</taxon>
        <taxon>Paraglomus</taxon>
    </lineage>
</organism>
<gene>
    <name evidence="1" type="ORF">PBRASI_LOCUS74</name>
</gene>
<dbReference type="OrthoDB" id="2282478at2759"/>
<name>A0A9N8YVB0_9GLOM</name>
<accession>A0A9N8YVB0</accession>
<keyword evidence="2" id="KW-1185">Reference proteome</keyword>
<sequence>DLEKWLQKATPFSHIIKKVHNGYGHVHFLSQDDAGEFFHLYRDTTMDGPLGIEMIRAKESYYYYFKSDKKVVYFKVSLMWNEDRSQPTTPQAINNQQGGKVDVMTKSIQPHSKTNSFPNPNSVRPRNKPVKNMSTVAIMKGKLKEINVLGRLVVNHLLYPDNNSADVRLPRRIDVAAKVKVEIALGRITFSIRTEVVQKRALIIGVCDVSGAVL</sequence>
<proteinExistence type="predicted"/>
<reference evidence="1" key="1">
    <citation type="submission" date="2021-06" db="EMBL/GenBank/DDBJ databases">
        <authorList>
            <person name="Kallberg Y."/>
            <person name="Tangrot J."/>
            <person name="Rosling A."/>
        </authorList>
    </citation>
    <scope>NUCLEOTIDE SEQUENCE</scope>
    <source>
        <strain evidence="1">BR232B</strain>
    </source>
</reference>
<dbReference type="Proteomes" id="UP000789739">
    <property type="component" value="Unassembled WGS sequence"/>
</dbReference>
<feature type="non-terminal residue" evidence="1">
    <location>
        <position position="214"/>
    </location>
</feature>
<comment type="caution">
    <text evidence="1">The sequence shown here is derived from an EMBL/GenBank/DDBJ whole genome shotgun (WGS) entry which is preliminary data.</text>
</comment>
<dbReference type="EMBL" id="CAJVPI010000003">
    <property type="protein sequence ID" value="CAG8451723.1"/>
    <property type="molecule type" value="Genomic_DNA"/>
</dbReference>
<evidence type="ECO:0000313" key="2">
    <source>
        <dbReference type="Proteomes" id="UP000789739"/>
    </source>
</evidence>
<evidence type="ECO:0000313" key="1">
    <source>
        <dbReference type="EMBL" id="CAG8451723.1"/>
    </source>
</evidence>
<protein>
    <submittedName>
        <fullName evidence="1">427_t:CDS:1</fullName>
    </submittedName>
</protein>
<dbReference type="AlphaFoldDB" id="A0A9N8YVB0"/>